<organism evidence="4 5">
    <name type="scientific">Klebsiella electrica</name>
    <dbReference type="NCBI Taxonomy" id="1259973"/>
    <lineage>
        <taxon>Bacteria</taxon>
        <taxon>Pseudomonadati</taxon>
        <taxon>Pseudomonadota</taxon>
        <taxon>Gammaproteobacteria</taxon>
        <taxon>Enterobacterales</taxon>
        <taxon>Enterobacteriaceae</taxon>
        <taxon>Klebsiella/Raoultella group</taxon>
        <taxon>Klebsiella</taxon>
    </lineage>
</organism>
<dbReference type="InterPro" id="IPR017996">
    <property type="entry name" value="MRJP/yellow-related"/>
</dbReference>
<dbReference type="EMBL" id="CP112887">
    <property type="protein sequence ID" value="WBW59662.1"/>
    <property type="molecule type" value="Genomic_DNA"/>
</dbReference>
<comment type="subcellular location">
    <subcellularLocation>
        <location evidence="1">Secreted</location>
    </subcellularLocation>
</comment>
<dbReference type="RefSeq" id="WP_131048395.1">
    <property type="nucleotide sequence ID" value="NZ_CP112887.1"/>
</dbReference>
<evidence type="ECO:0000313" key="4">
    <source>
        <dbReference type="EMBL" id="WBW59662.1"/>
    </source>
</evidence>
<dbReference type="Proteomes" id="UP001210130">
    <property type="component" value="Chromosome"/>
</dbReference>
<keyword evidence="5" id="KW-1185">Reference proteome</keyword>
<dbReference type="GO" id="GO:0005576">
    <property type="term" value="C:extracellular region"/>
    <property type="evidence" value="ECO:0007669"/>
    <property type="project" value="UniProtKB-SubCell"/>
</dbReference>
<protein>
    <submittedName>
        <fullName evidence="4">SMP-30/gluconolactonase/LRE family protein</fullName>
    </submittedName>
</protein>
<proteinExistence type="predicted"/>
<evidence type="ECO:0000256" key="2">
    <source>
        <dbReference type="ARBA" id="ARBA00022525"/>
    </source>
</evidence>
<dbReference type="Pfam" id="PF03022">
    <property type="entry name" value="MRJP"/>
    <property type="match status" value="1"/>
</dbReference>
<dbReference type="PANTHER" id="PTHR10009">
    <property type="entry name" value="PROTEIN YELLOW-RELATED"/>
    <property type="match status" value="1"/>
</dbReference>
<dbReference type="SUPFAM" id="SSF63829">
    <property type="entry name" value="Calcium-dependent phosphotriesterase"/>
    <property type="match status" value="1"/>
</dbReference>
<dbReference type="PANTHER" id="PTHR10009:SF18">
    <property type="entry name" value="PROTEIN YELLOW-LIKE PROTEIN"/>
    <property type="match status" value="1"/>
</dbReference>
<feature type="chain" id="PRO_5042600737" evidence="3">
    <location>
        <begin position="26"/>
        <end position="397"/>
    </location>
</feature>
<dbReference type="PROSITE" id="PS51257">
    <property type="entry name" value="PROKAR_LIPOPROTEIN"/>
    <property type="match status" value="1"/>
</dbReference>
<accession>A0AAJ5UD40</accession>
<gene>
    <name evidence="4" type="ORF">OR613_16665</name>
</gene>
<name>A0AAJ5UD40_9ENTR</name>
<reference evidence="4 5" key="1">
    <citation type="journal article" date="2023" name="Microbiol. Resour. Announc.">
        <title>Complete Genome Sequence of the First Colistin-Resistant Raoultella electrica Strain.</title>
        <authorList>
            <person name="Aldeia C."/>
            <person name="Campos-Madueno E.I."/>
            <person name="Sendi P."/>
            <person name="Endimiani A."/>
        </authorList>
    </citation>
    <scope>NUCLEOTIDE SEQUENCE [LARGE SCALE GENOMIC DNA]</scope>
    <source>
        <strain evidence="4 5">S2-IND-01-C</strain>
    </source>
</reference>
<evidence type="ECO:0000256" key="1">
    <source>
        <dbReference type="ARBA" id="ARBA00004613"/>
    </source>
</evidence>
<feature type="signal peptide" evidence="3">
    <location>
        <begin position="1"/>
        <end position="25"/>
    </location>
</feature>
<dbReference type="Gene3D" id="2.120.10.30">
    <property type="entry name" value="TolB, C-terminal domain"/>
    <property type="match status" value="1"/>
</dbReference>
<keyword evidence="3" id="KW-0732">Signal</keyword>
<sequence>MSNSINRLPAMAMAALLSCATVASAAEGTPLERWRSYAGVSWEGPEVFSGSVNAPIAGIHFDAKGTAFVSTPRLISAGAPATLSILDTTIPSGPARLSAFPSRRGNALDAAPDKSLRNVLGFYVDRKNGWLWALDMGFVAGETESPVGAQKLMVLDLKSGSTIKSIPLDGVADRKASFLNDVVVDEKRRVAYISDSGTRSAPDNRVGLIVVDFATATARRVLDGARGLQIEPGVKVVAHGAEVWPGKPLQIGINGIALSPNADTLYWTVTTGTHAHALPTAILREASATHAQIADRIEDLGSVGGNTDGLVTDSAGNLYITDVTHNGIVKYDPKTRSMTLVASSTQVHWPDTPAIRPDGDLVFTSSRLNDHFAGVINAGQERYDLWRMPLHRQSENK</sequence>
<evidence type="ECO:0000256" key="3">
    <source>
        <dbReference type="SAM" id="SignalP"/>
    </source>
</evidence>
<dbReference type="InterPro" id="IPR011042">
    <property type="entry name" value="6-blade_b-propeller_TolB-like"/>
</dbReference>
<dbReference type="AlphaFoldDB" id="A0AAJ5UD40"/>
<keyword evidence="2" id="KW-0964">Secreted</keyword>
<evidence type="ECO:0000313" key="5">
    <source>
        <dbReference type="Proteomes" id="UP001210130"/>
    </source>
</evidence>